<feature type="compositionally biased region" description="Basic and acidic residues" evidence="1">
    <location>
        <begin position="34"/>
        <end position="44"/>
    </location>
</feature>
<evidence type="ECO:0000313" key="3">
    <source>
        <dbReference type="Proteomes" id="UP000291116"/>
    </source>
</evidence>
<gene>
    <name evidence="2" type="ORF">PSNMU_V1.4_AUG-EV-PASAV3_0009920</name>
</gene>
<dbReference type="InterPro" id="IPR035940">
    <property type="entry name" value="CAP_sf"/>
</dbReference>
<dbReference type="AlphaFoldDB" id="A0A448YWY6"/>
<organism evidence="2 3">
    <name type="scientific">Pseudo-nitzschia multistriata</name>
    <dbReference type="NCBI Taxonomy" id="183589"/>
    <lineage>
        <taxon>Eukaryota</taxon>
        <taxon>Sar</taxon>
        <taxon>Stramenopiles</taxon>
        <taxon>Ochrophyta</taxon>
        <taxon>Bacillariophyta</taxon>
        <taxon>Bacillariophyceae</taxon>
        <taxon>Bacillariophycidae</taxon>
        <taxon>Bacillariales</taxon>
        <taxon>Bacillariaceae</taxon>
        <taxon>Pseudo-nitzschia</taxon>
    </lineage>
</organism>
<accession>A0A448YWY6</accession>
<evidence type="ECO:0000256" key="1">
    <source>
        <dbReference type="SAM" id="MobiDB-lite"/>
    </source>
</evidence>
<keyword evidence="3" id="KW-1185">Reference proteome</keyword>
<dbReference type="Gene3D" id="3.40.33.10">
    <property type="entry name" value="CAP"/>
    <property type="match status" value="1"/>
</dbReference>
<dbReference type="CDD" id="cd05379">
    <property type="entry name" value="CAP_bacterial"/>
    <property type="match status" value="1"/>
</dbReference>
<proteinExistence type="predicted"/>
<name>A0A448YWY6_9STRA</name>
<dbReference type="Proteomes" id="UP000291116">
    <property type="component" value="Unassembled WGS sequence"/>
</dbReference>
<dbReference type="EMBL" id="CAACVS010000024">
    <property type="protein sequence ID" value="VEU34290.1"/>
    <property type="molecule type" value="Genomic_DNA"/>
</dbReference>
<dbReference type="OrthoDB" id="10502041at2759"/>
<feature type="region of interest" description="Disordered" evidence="1">
    <location>
        <begin position="30"/>
        <end position="85"/>
    </location>
</feature>
<reference evidence="2 3" key="1">
    <citation type="submission" date="2019-01" db="EMBL/GenBank/DDBJ databases">
        <authorList>
            <person name="Ferrante I. M."/>
        </authorList>
    </citation>
    <scope>NUCLEOTIDE SEQUENCE [LARGE SCALE GENOMIC DNA]</scope>
    <source>
        <strain evidence="2 3">B856</strain>
    </source>
</reference>
<evidence type="ECO:0000313" key="2">
    <source>
        <dbReference type="EMBL" id="VEU34290.1"/>
    </source>
</evidence>
<protein>
    <submittedName>
        <fullName evidence="2">Uncharacterized protein</fullName>
    </submittedName>
</protein>
<sequence>MNITKNLSVFCLIVGVFQLLTVNVYSQRTSIRGSYERQRQRESNRVGGYNHGRPDREGDQSGSDPFAPSNNSGGNSNGSGANLVLVPQCNPSDPKSYYNSYENARDSSDCDQYLSYCDRKYSGMDFSSGWMLPRDFYESMREVYDRCFRSCSERSGGPQRFCSMPEPSRGYTSSLSQESRSYCSPYAEGSPAWTRAMEVHEAEVLLAMNIKRSETGGTVCNRRNGNDMISTFYPRSSPVVVNPQLSCAARIQAQNIVMETLETGRFPSNLHNACPSSTFLSSSAPICEGFTTRMMRAGYPYQSQGFGSVNEVTAVNYRTAEAVVGGWLSSTSGHCSAIVKQESPFVPTEVGIGYFESGGITGHVVIVGQLRS</sequence>
<feature type="compositionally biased region" description="Low complexity" evidence="1">
    <location>
        <begin position="69"/>
        <end position="80"/>
    </location>
</feature>